<feature type="compositionally biased region" description="Low complexity" evidence="2">
    <location>
        <begin position="438"/>
        <end position="448"/>
    </location>
</feature>
<protein>
    <recommendedName>
        <fullName evidence="5">PLAT domain-containing protein</fullName>
    </recommendedName>
</protein>
<name>A0A8S1EGZ0_9PELO</name>
<sequence length="645" mass="73037">MTLRSNLQLIFTLILVFEPFITGQFANTTIDNEVHHDGSLWDVVIETCDKDGAGTDASAYLKIFYESGHDSEIFHLDNPGKNDFEQGSRDHFKIFFKQSNIVNMGLFWWPGFSLSQSWCVNWVLLLNSNIEACIEGIFEKWILHYRDPPTYAAKFHRLKYADCVSPGPAKAQRRSYLRYDDPSNTDRNPICRPTLENSDRNETLFIFFVDRTLDSHEMPRMLYLLKLISCDIPEHEKLLAIVVDITESEVVVSSPVKTPEIENLLYNSEIQSFPVDYGKCERFERALKKLSLDSLAHENIQFIVPMVHKEPTCDMVKTFQKVLKNNPNKDNLYFNGMLVNQNVTDKNQQAVKMTAQLDEIDLNEVNKVIYTGSIADQYTRMIRAILNGEYFRDWEPGYTPPPTTSTISTTTQDDLIGLLDVDADGNSTSVGNYTDDGNSTTNSNSTSTLASTELPSTSSTVMVTLTHTVKNIRPDSTTSALNNSDLYEEKDGLENAILNKQTERINWWLVIILAVLAVWLALLFIILCIICYCSKQRLKKEEKDAAKVPLLRPNQVPIPVKNAKTSSVKTDVEDEEWKKIQPPPMVDVDPESNTIETPVPAQYGGLEMSNYERPVDNDDISQGLNSLAESEARIPNALSKLDPKV</sequence>
<dbReference type="PROSITE" id="PS50095">
    <property type="entry name" value="PLAT"/>
    <property type="match status" value="1"/>
</dbReference>
<evidence type="ECO:0000256" key="4">
    <source>
        <dbReference type="SAM" id="SignalP"/>
    </source>
</evidence>
<dbReference type="InterPro" id="IPR001024">
    <property type="entry name" value="PLAT/LH2_dom"/>
</dbReference>
<evidence type="ECO:0000259" key="5">
    <source>
        <dbReference type="PROSITE" id="PS50095"/>
    </source>
</evidence>
<dbReference type="AlphaFoldDB" id="A0A8S1EGZ0"/>
<dbReference type="OrthoDB" id="5322100at2759"/>
<dbReference type="PANTHER" id="PTHR31718">
    <property type="entry name" value="PLAT DOMAIN-CONTAINING PROTEIN"/>
    <property type="match status" value="1"/>
</dbReference>
<comment type="caution">
    <text evidence="1">Lacks conserved residue(s) required for the propagation of feature annotation.</text>
</comment>
<evidence type="ECO:0000313" key="7">
    <source>
        <dbReference type="Proteomes" id="UP000494206"/>
    </source>
</evidence>
<feature type="compositionally biased region" description="Polar residues" evidence="2">
    <location>
        <begin position="427"/>
        <end position="437"/>
    </location>
</feature>
<dbReference type="InterPro" id="IPR036392">
    <property type="entry name" value="PLAT/LH2_dom_sf"/>
</dbReference>
<evidence type="ECO:0000313" key="6">
    <source>
        <dbReference type="EMBL" id="CAB3399008.1"/>
    </source>
</evidence>
<evidence type="ECO:0000256" key="3">
    <source>
        <dbReference type="SAM" id="Phobius"/>
    </source>
</evidence>
<dbReference type="Pfam" id="PF01477">
    <property type="entry name" value="PLAT"/>
    <property type="match status" value="1"/>
</dbReference>
<reference evidence="6 7" key="1">
    <citation type="submission" date="2020-04" db="EMBL/GenBank/DDBJ databases">
        <authorList>
            <person name="Laetsch R D."/>
            <person name="Stevens L."/>
            <person name="Kumar S."/>
            <person name="Blaxter L. M."/>
        </authorList>
    </citation>
    <scope>NUCLEOTIDE SEQUENCE [LARGE SCALE GENOMIC DNA]</scope>
</reference>
<dbReference type="PANTHER" id="PTHR31718:SF56">
    <property type="entry name" value="PLAT DOMAIN-CONTAINING PROTEIN"/>
    <property type="match status" value="1"/>
</dbReference>
<evidence type="ECO:0000256" key="2">
    <source>
        <dbReference type="SAM" id="MobiDB-lite"/>
    </source>
</evidence>
<feature type="domain" description="PLAT" evidence="5">
    <location>
        <begin position="39"/>
        <end position="156"/>
    </location>
</feature>
<dbReference type="Gene3D" id="2.60.60.20">
    <property type="entry name" value="PLAT/LH2 domain"/>
    <property type="match status" value="1"/>
</dbReference>
<gene>
    <name evidence="6" type="ORF">CBOVIS_LOCUS2214</name>
</gene>
<dbReference type="CDD" id="cd00113">
    <property type="entry name" value="PLAT"/>
    <property type="match status" value="1"/>
</dbReference>
<keyword evidence="3" id="KW-0472">Membrane</keyword>
<feature type="transmembrane region" description="Helical" evidence="3">
    <location>
        <begin position="507"/>
        <end position="533"/>
    </location>
</feature>
<keyword evidence="3" id="KW-1133">Transmembrane helix</keyword>
<feature type="signal peptide" evidence="4">
    <location>
        <begin position="1"/>
        <end position="23"/>
    </location>
</feature>
<keyword evidence="3" id="KW-0812">Transmembrane</keyword>
<keyword evidence="7" id="KW-1185">Reference proteome</keyword>
<accession>A0A8S1EGZ0</accession>
<feature type="region of interest" description="Disordered" evidence="2">
    <location>
        <begin position="427"/>
        <end position="452"/>
    </location>
</feature>
<feature type="chain" id="PRO_5035720552" description="PLAT domain-containing protein" evidence="4">
    <location>
        <begin position="24"/>
        <end position="645"/>
    </location>
</feature>
<organism evidence="6 7">
    <name type="scientific">Caenorhabditis bovis</name>
    <dbReference type="NCBI Taxonomy" id="2654633"/>
    <lineage>
        <taxon>Eukaryota</taxon>
        <taxon>Metazoa</taxon>
        <taxon>Ecdysozoa</taxon>
        <taxon>Nematoda</taxon>
        <taxon>Chromadorea</taxon>
        <taxon>Rhabditida</taxon>
        <taxon>Rhabditina</taxon>
        <taxon>Rhabditomorpha</taxon>
        <taxon>Rhabditoidea</taxon>
        <taxon>Rhabditidae</taxon>
        <taxon>Peloderinae</taxon>
        <taxon>Caenorhabditis</taxon>
    </lineage>
</organism>
<dbReference type="SUPFAM" id="SSF49723">
    <property type="entry name" value="Lipase/lipooxygenase domain (PLAT/LH2 domain)"/>
    <property type="match status" value="1"/>
</dbReference>
<keyword evidence="4" id="KW-0732">Signal</keyword>
<comment type="caution">
    <text evidence="6">The sequence shown here is derived from an EMBL/GenBank/DDBJ whole genome shotgun (WGS) entry which is preliminary data.</text>
</comment>
<dbReference type="Proteomes" id="UP000494206">
    <property type="component" value="Unassembled WGS sequence"/>
</dbReference>
<dbReference type="EMBL" id="CADEPM010000001">
    <property type="protein sequence ID" value="CAB3399008.1"/>
    <property type="molecule type" value="Genomic_DNA"/>
</dbReference>
<feature type="region of interest" description="Disordered" evidence="2">
    <location>
        <begin position="581"/>
        <end position="601"/>
    </location>
</feature>
<proteinExistence type="predicted"/>
<evidence type="ECO:0000256" key="1">
    <source>
        <dbReference type="PROSITE-ProRule" id="PRU00152"/>
    </source>
</evidence>